<feature type="compositionally biased region" description="Basic residues" evidence="1">
    <location>
        <begin position="68"/>
        <end position="79"/>
    </location>
</feature>
<gene>
    <name evidence="2" type="ORF">TrRE_jg12910</name>
</gene>
<evidence type="ECO:0000256" key="1">
    <source>
        <dbReference type="SAM" id="MobiDB-lite"/>
    </source>
</evidence>
<evidence type="ECO:0000313" key="2">
    <source>
        <dbReference type="EMBL" id="GMI04804.1"/>
    </source>
</evidence>
<name>A0A9W7F8M8_9STRA</name>
<sequence>MGEFTTWDNSSLPRSVPPIPSAIQGRLFVEDDGFFKSVIERSGVKEEVEGEEDVLRFVREKKREQATRMKKASPGKKKGPPSDPRPQQQAGDNAVPMVSSDQDRESDVKGVSSADLAVDMSIEATDSDGFDFTPRSLPPVATPLTARPLDVAYK</sequence>
<dbReference type="Proteomes" id="UP001165082">
    <property type="component" value="Unassembled WGS sequence"/>
</dbReference>
<protein>
    <submittedName>
        <fullName evidence="2">Uncharacterized protein</fullName>
    </submittedName>
</protein>
<accession>A0A9W7F8M8</accession>
<feature type="non-terminal residue" evidence="2">
    <location>
        <position position="154"/>
    </location>
</feature>
<feature type="compositionally biased region" description="Basic and acidic residues" evidence="1">
    <location>
        <begin position="45"/>
        <end position="67"/>
    </location>
</feature>
<feature type="region of interest" description="Disordered" evidence="1">
    <location>
        <begin position="1"/>
        <end position="20"/>
    </location>
</feature>
<dbReference type="OrthoDB" id="10268048at2759"/>
<evidence type="ECO:0000313" key="3">
    <source>
        <dbReference type="Proteomes" id="UP001165082"/>
    </source>
</evidence>
<dbReference type="EMBL" id="BRXZ01000087">
    <property type="protein sequence ID" value="GMI04804.1"/>
    <property type="molecule type" value="Genomic_DNA"/>
</dbReference>
<keyword evidence="3" id="KW-1185">Reference proteome</keyword>
<proteinExistence type="predicted"/>
<reference evidence="2" key="1">
    <citation type="submission" date="2022-07" db="EMBL/GenBank/DDBJ databases">
        <title>Genome analysis of Parmales, a sister group of diatoms, reveals the evolutionary specialization of diatoms from phago-mixotrophs to photoautotrophs.</title>
        <authorList>
            <person name="Ban H."/>
            <person name="Sato S."/>
            <person name="Yoshikawa S."/>
            <person name="Kazumasa Y."/>
            <person name="Nakamura Y."/>
            <person name="Ichinomiya M."/>
            <person name="Saitoh K."/>
            <person name="Sato N."/>
            <person name="Blanc-Mathieu R."/>
            <person name="Endo H."/>
            <person name="Kuwata A."/>
            <person name="Ogata H."/>
        </authorList>
    </citation>
    <scope>NUCLEOTIDE SEQUENCE</scope>
</reference>
<feature type="compositionally biased region" description="Polar residues" evidence="1">
    <location>
        <begin position="1"/>
        <end position="13"/>
    </location>
</feature>
<organism evidence="2 3">
    <name type="scientific">Triparma retinervis</name>
    <dbReference type="NCBI Taxonomy" id="2557542"/>
    <lineage>
        <taxon>Eukaryota</taxon>
        <taxon>Sar</taxon>
        <taxon>Stramenopiles</taxon>
        <taxon>Ochrophyta</taxon>
        <taxon>Bolidophyceae</taxon>
        <taxon>Parmales</taxon>
        <taxon>Triparmaceae</taxon>
        <taxon>Triparma</taxon>
    </lineage>
</organism>
<dbReference type="AlphaFoldDB" id="A0A9W7F8M8"/>
<feature type="region of interest" description="Disordered" evidence="1">
    <location>
        <begin position="45"/>
        <end position="154"/>
    </location>
</feature>
<comment type="caution">
    <text evidence="2">The sequence shown here is derived from an EMBL/GenBank/DDBJ whole genome shotgun (WGS) entry which is preliminary data.</text>
</comment>